<keyword evidence="1" id="KW-1133">Transmembrane helix</keyword>
<accession>A0AAD8A262</accession>
<dbReference type="AlphaFoldDB" id="A0AAD8A262"/>
<evidence type="ECO:0000256" key="1">
    <source>
        <dbReference type="SAM" id="Phobius"/>
    </source>
</evidence>
<evidence type="ECO:0000313" key="3">
    <source>
        <dbReference type="Proteomes" id="UP001233999"/>
    </source>
</evidence>
<name>A0AAD8A262_DIPPU</name>
<reference evidence="2" key="1">
    <citation type="journal article" date="2023" name="IScience">
        <title>Live-bearing cockroach genome reveals convergent evolutionary mechanisms linked to viviparity in insects and beyond.</title>
        <authorList>
            <person name="Fouks B."/>
            <person name="Harrison M.C."/>
            <person name="Mikhailova A.A."/>
            <person name="Marchal E."/>
            <person name="English S."/>
            <person name="Carruthers M."/>
            <person name="Jennings E.C."/>
            <person name="Chiamaka E.L."/>
            <person name="Frigard R.A."/>
            <person name="Pippel M."/>
            <person name="Attardo G.M."/>
            <person name="Benoit J.B."/>
            <person name="Bornberg-Bauer E."/>
            <person name="Tobe S.S."/>
        </authorList>
    </citation>
    <scope>NUCLEOTIDE SEQUENCE</scope>
    <source>
        <strain evidence="2">Stay&amp;Tobe</strain>
    </source>
</reference>
<gene>
    <name evidence="2" type="ORF">L9F63_027756</name>
</gene>
<protein>
    <submittedName>
        <fullName evidence="2">Uncharacterized protein</fullName>
    </submittedName>
</protein>
<keyword evidence="1" id="KW-0472">Membrane</keyword>
<feature type="transmembrane region" description="Helical" evidence="1">
    <location>
        <begin position="53"/>
        <end position="70"/>
    </location>
</feature>
<feature type="non-terminal residue" evidence="2">
    <location>
        <position position="86"/>
    </location>
</feature>
<sequence>NHTVFLFLILSSLYNLFNILLSGTRIAPKMDILDCYVLHVSTMPSLFKEDDKIFLTLVILHINILFLLFLNNPLMRTPEGVYFDNH</sequence>
<evidence type="ECO:0000313" key="2">
    <source>
        <dbReference type="EMBL" id="KAJ9591037.1"/>
    </source>
</evidence>
<proteinExistence type="predicted"/>
<feature type="transmembrane region" description="Helical" evidence="1">
    <location>
        <begin position="6"/>
        <end position="23"/>
    </location>
</feature>
<reference evidence="2" key="2">
    <citation type="submission" date="2023-05" db="EMBL/GenBank/DDBJ databases">
        <authorList>
            <person name="Fouks B."/>
        </authorList>
    </citation>
    <scope>NUCLEOTIDE SEQUENCE</scope>
    <source>
        <strain evidence="2">Stay&amp;Tobe</strain>
        <tissue evidence="2">Testes</tissue>
    </source>
</reference>
<keyword evidence="3" id="KW-1185">Reference proteome</keyword>
<organism evidence="2 3">
    <name type="scientific">Diploptera punctata</name>
    <name type="common">Pacific beetle cockroach</name>
    <dbReference type="NCBI Taxonomy" id="6984"/>
    <lineage>
        <taxon>Eukaryota</taxon>
        <taxon>Metazoa</taxon>
        <taxon>Ecdysozoa</taxon>
        <taxon>Arthropoda</taxon>
        <taxon>Hexapoda</taxon>
        <taxon>Insecta</taxon>
        <taxon>Pterygota</taxon>
        <taxon>Neoptera</taxon>
        <taxon>Polyneoptera</taxon>
        <taxon>Dictyoptera</taxon>
        <taxon>Blattodea</taxon>
        <taxon>Blaberoidea</taxon>
        <taxon>Blaberidae</taxon>
        <taxon>Diplopterinae</taxon>
        <taxon>Diploptera</taxon>
    </lineage>
</organism>
<dbReference type="Proteomes" id="UP001233999">
    <property type="component" value="Unassembled WGS sequence"/>
</dbReference>
<dbReference type="EMBL" id="JASPKZ010003979">
    <property type="protein sequence ID" value="KAJ9591037.1"/>
    <property type="molecule type" value="Genomic_DNA"/>
</dbReference>
<keyword evidence="1" id="KW-0812">Transmembrane</keyword>
<comment type="caution">
    <text evidence="2">The sequence shown here is derived from an EMBL/GenBank/DDBJ whole genome shotgun (WGS) entry which is preliminary data.</text>
</comment>
<feature type="non-terminal residue" evidence="2">
    <location>
        <position position="1"/>
    </location>
</feature>